<feature type="binding site" description="covalent" evidence="4">
    <location>
        <position position="146"/>
    </location>
    <ligand>
        <name>heme c</name>
        <dbReference type="ChEBI" id="CHEBI:61717"/>
        <label>2</label>
    </ligand>
</feature>
<dbReference type="InterPro" id="IPR024167">
    <property type="entry name" value="Cytochrome_c4-like"/>
</dbReference>
<feature type="domain" description="Cytochrome c" evidence="7">
    <location>
        <begin position="123"/>
        <end position="232"/>
    </location>
</feature>
<dbReference type="PIRSF" id="PIRSF000005">
    <property type="entry name" value="Cytochrome_c4"/>
    <property type="match status" value="1"/>
</dbReference>
<protein>
    <submittedName>
        <fullName evidence="8">Cytochrome c4</fullName>
    </submittedName>
</protein>
<dbReference type="OrthoDB" id="9773456at2"/>
<feature type="binding site" description="axial binding residue" evidence="5">
    <location>
        <position position="90"/>
    </location>
    <ligand>
        <name>heme c</name>
        <dbReference type="ChEBI" id="CHEBI:61717"/>
        <label>1</label>
    </ligand>
    <ligandPart>
        <name>Fe</name>
        <dbReference type="ChEBI" id="CHEBI:18248"/>
    </ligandPart>
</feature>
<dbReference type="EMBL" id="VZPB01000048">
    <property type="protein sequence ID" value="KAB0577411.1"/>
    <property type="molecule type" value="Genomic_DNA"/>
</dbReference>
<dbReference type="InterPro" id="IPR009056">
    <property type="entry name" value="Cyt_c-like_dom"/>
</dbReference>
<gene>
    <name evidence="8" type="ORF">F7Q92_16595</name>
</gene>
<accession>A0A643F8N8</accession>
<comment type="caution">
    <text evidence="8">The sequence shown here is derived from an EMBL/GenBank/DDBJ whole genome shotgun (WGS) entry which is preliminary data.</text>
</comment>
<feature type="domain" description="Cytochrome c" evidence="7">
    <location>
        <begin position="25"/>
        <end position="113"/>
    </location>
</feature>
<feature type="binding site" description="covalent" evidence="4">
    <location>
        <position position="46"/>
    </location>
    <ligand>
        <name>heme c</name>
        <dbReference type="ChEBI" id="CHEBI:61717"/>
        <label>1</label>
    </ligand>
</feature>
<dbReference type="AlphaFoldDB" id="A0A643F8N8"/>
<evidence type="ECO:0000256" key="5">
    <source>
        <dbReference type="PIRSR" id="PIRSR000005-2"/>
    </source>
</evidence>
<evidence type="ECO:0000313" key="8">
    <source>
        <dbReference type="EMBL" id="KAB0577411.1"/>
    </source>
</evidence>
<feature type="signal peptide" evidence="6">
    <location>
        <begin position="1"/>
        <end position="26"/>
    </location>
</feature>
<keyword evidence="3 5" id="KW-0408">Iron</keyword>
<proteinExistence type="predicted"/>
<dbReference type="GO" id="GO:0009055">
    <property type="term" value="F:electron transfer activity"/>
    <property type="evidence" value="ECO:0007669"/>
    <property type="project" value="InterPro"/>
</dbReference>
<dbReference type="PROSITE" id="PS51007">
    <property type="entry name" value="CYTC"/>
    <property type="match status" value="2"/>
</dbReference>
<evidence type="ECO:0000256" key="2">
    <source>
        <dbReference type="ARBA" id="ARBA00022723"/>
    </source>
</evidence>
<feature type="binding site" description="axial binding residue" evidence="5">
    <location>
        <position position="50"/>
    </location>
    <ligand>
        <name>heme c</name>
        <dbReference type="ChEBI" id="CHEBI:61717"/>
        <label>1</label>
    </ligand>
    <ligandPart>
        <name>Fe</name>
        <dbReference type="ChEBI" id="CHEBI:18248"/>
    </ligandPart>
</feature>
<evidence type="ECO:0000256" key="4">
    <source>
        <dbReference type="PIRSR" id="PIRSR000005-1"/>
    </source>
</evidence>
<comment type="PTM">
    <text evidence="4">Binds 2 heme c groups covalently per subunit.</text>
</comment>
<dbReference type="GO" id="GO:0020037">
    <property type="term" value="F:heme binding"/>
    <property type="evidence" value="ECO:0007669"/>
    <property type="project" value="InterPro"/>
</dbReference>
<keyword evidence="9" id="KW-1185">Reference proteome</keyword>
<dbReference type="GO" id="GO:0005506">
    <property type="term" value="F:iron ion binding"/>
    <property type="evidence" value="ECO:0007669"/>
    <property type="project" value="InterPro"/>
</dbReference>
<feature type="binding site" description="covalent" evidence="4">
    <location>
        <position position="149"/>
    </location>
    <ligand>
        <name>heme c</name>
        <dbReference type="ChEBI" id="CHEBI:61717"/>
        <label>2</label>
    </ligand>
</feature>
<keyword evidence="1 4" id="KW-0349">Heme</keyword>
<dbReference type="PANTHER" id="PTHR33751:SF11">
    <property type="entry name" value="BLL4483 PROTEIN"/>
    <property type="match status" value="1"/>
</dbReference>
<feature type="binding site" description="axial binding residue" evidence="5">
    <location>
        <position position="209"/>
    </location>
    <ligand>
        <name>heme c</name>
        <dbReference type="ChEBI" id="CHEBI:61717"/>
        <label>2</label>
    </ligand>
    <ligandPart>
        <name>Fe</name>
        <dbReference type="ChEBI" id="CHEBI:18248"/>
    </ligandPart>
</feature>
<feature type="chain" id="PRO_5024909903" evidence="6">
    <location>
        <begin position="27"/>
        <end position="246"/>
    </location>
</feature>
<reference evidence="8 9" key="1">
    <citation type="submission" date="2019-09" db="EMBL/GenBank/DDBJ databases">
        <title>Draft genome sequences of 48 bacterial type strains from the CCUG.</title>
        <authorList>
            <person name="Tunovic T."/>
            <person name="Pineiro-Iglesias B."/>
            <person name="Unosson C."/>
            <person name="Inganas E."/>
            <person name="Ohlen M."/>
            <person name="Cardew S."/>
            <person name="Jensie-Markopoulos S."/>
            <person name="Salva-Serra F."/>
            <person name="Jaen-Luchoro D."/>
            <person name="Karlsson R."/>
            <person name="Svensson-Stadler L."/>
            <person name="Chun J."/>
            <person name="Moore E."/>
        </authorList>
    </citation>
    <scope>NUCLEOTIDE SEQUENCE [LARGE SCALE GENOMIC DNA]</scope>
    <source>
        <strain evidence="8 9">CCUG 30977</strain>
    </source>
</reference>
<evidence type="ECO:0000256" key="3">
    <source>
        <dbReference type="ARBA" id="ARBA00023004"/>
    </source>
</evidence>
<keyword evidence="6" id="KW-0732">Signal</keyword>
<evidence type="ECO:0000313" key="9">
    <source>
        <dbReference type="Proteomes" id="UP000430120"/>
    </source>
</evidence>
<evidence type="ECO:0000256" key="1">
    <source>
        <dbReference type="ARBA" id="ARBA00022617"/>
    </source>
</evidence>
<dbReference type="SUPFAM" id="SSF46626">
    <property type="entry name" value="Cytochrome c"/>
    <property type="match status" value="2"/>
</dbReference>
<dbReference type="InterPro" id="IPR036909">
    <property type="entry name" value="Cyt_c-like_dom_sf"/>
</dbReference>
<keyword evidence="2 5" id="KW-0479">Metal-binding</keyword>
<dbReference type="InterPro" id="IPR050597">
    <property type="entry name" value="Cytochrome_c_Oxidase_Subunit"/>
</dbReference>
<dbReference type="PANTHER" id="PTHR33751">
    <property type="entry name" value="CBB3-TYPE CYTOCHROME C OXIDASE SUBUNIT FIXP"/>
    <property type="match status" value="1"/>
</dbReference>
<feature type="binding site" description="covalent" evidence="4">
    <location>
        <position position="49"/>
    </location>
    <ligand>
        <name>heme c</name>
        <dbReference type="ChEBI" id="CHEBI:61717"/>
        <label>1</label>
    </ligand>
</feature>
<organism evidence="8 9">
    <name type="scientific">Ideonella dechloratans</name>
    <dbReference type="NCBI Taxonomy" id="36863"/>
    <lineage>
        <taxon>Bacteria</taxon>
        <taxon>Pseudomonadati</taxon>
        <taxon>Pseudomonadota</taxon>
        <taxon>Betaproteobacteria</taxon>
        <taxon>Burkholderiales</taxon>
        <taxon>Sphaerotilaceae</taxon>
        <taxon>Ideonella</taxon>
    </lineage>
</organism>
<evidence type="ECO:0000259" key="7">
    <source>
        <dbReference type="PROSITE" id="PS51007"/>
    </source>
</evidence>
<dbReference type="Proteomes" id="UP000430120">
    <property type="component" value="Unassembled WGS sequence"/>
</dbReference>
<dbReference type="RefSeq" id="WP_151125216.1">
    <property type="nucleotide sequence ID" value="NZ_CP088081.1"/>
</dbReference>
<dbReference type="Pfam" id="PF00034">
    <property type="entry name" value="Cytochrom_C"/>
    <property type="match status" value="2"/>
</dbReference>
<dbReference type="Gene3D" id="1.10.760.10">
    <property type="entry name" value="Cytochrome c-like domain"/>
    <property type="match status" value="2"/>
</dbReference>
<sequence length="246" mass="25835">MHQPTPRARAWPLAGLLLLTSLASHAAPDGDTLMQKGGANPAAMPCISCHAPDGKGMAPAGFPRLAGLPADYIRKQLHDFKAGRRQNGVMQPIATALTEEEIDALAGAYAARPRVNVAPQPVGTPPEGSGAWIALRGAWDRSIPECTLCHGPGGIGVDPSFPPLAGQGAVYIENQLKAWRGTPAVKAHGKTRAVAAVPPSRQNDPNGLMQHIAASLTPTEMKAVAEYFGSLGDSSEPFDDTQHRLR</sequence>
<feature type="binding site" description="axial binding residue" evidence="5">
    <location>
        <position position="150"/>
    </location>
    <ligand>
        <name>heme c</name>
        <dbReference type="ChEBI" id="CHEBI:61717"/>
        <label>2</label>
    </ligand>
    <ligandPart>
        <name>Fe</name>
        <dbReference type="ChEBI" id="CHEBI:18248"/>
    </ligandPart>
</feature>
<evidence type="ECO:0000256" key="6">
    <source>
        <dbReference type="SAM" id="SignalP"/>
    </source>
</evidence>
<name>A0A643F8N8_IDEDE</name>
<dbReference type="GO" id="GO:0042597">
    <property type="term" value="C:periplasmic space"/>
    <property type="evidence" value="ECO:0007669"/>
    <property type="project" value="InterPro"/>
</dbReference>